<reference evidence="1" key="1">
    <citation type="submission" date="2019-11" db="EMBL/GenBank/DDBJ databases">
        <authorList>
            <person name="Feng L."/>
        </authorList>
    </citation>
    <scope>NUCLEOTIDE SEQUENCE</scope>
    <source>
        <strain evidence="1">AodontolyticusLFYP35</strain>
    </source>
</reference>
<dbReference type="AlphaFoldDB" id="A0A6N2QVM7"/>
<gene>
    <name evidence="1" type="ORF">AOLFYP35_00040</name>
</gene>
<evidence type="ECO:0000313" key="1">
    <source>
        <dbReference type="EMBL" id="VYS72602.1"/>
    </source>
</evidence>
<sequence length="254" mass="28119">MDKKAVQILNRLMDDRKKHSVSAEDLAYARKMGVVVEDRPITLDQALDVLERVFEAVSLEDAAQAFLYSLSSRDMDYRYILAAYVYAHSWFSFDRGRNQEVPEKLTGTFFNWVKHKGGGIWGTIGKPIFFLEQFVSMERRVASDADAGILRSILELAGSIDDEASGTALATAIRTAKLLPCNQAEAVGIVETLGICGILEASGHPGFLHSFTPPLERDTGDIRQSLSYPLNWWRGANGVNWENAAGVFTLKGSN</sequence>
<protein>
    <submittedName>
        <fullName evidence="1">Uncharacterized protein</fullName>
    </submittedName>
</protein>
<accession>A0A6N2QVM7</accession>
<dbReference type="EMBL" id="CACRSM010000001">
    <property type="protein sequence ID" value="VYS72602.1"/>
    <property type="molecule type" value="Genomic_DNA"/>
</dbReference>
<organism evidence="1">
    <name type="scientific">Schaalia odontolytica</name>
    <dbReference type="NCBI Taxonomy" id="1660"/>
    <lineage>
        <taxon>Bacteria</taxon>
        <taxon>Bacillati</taxon>
        <taxon>Actinomycetota</taxon>
        <taxon>Actinomycetes</taxon>
        <taxon>Actinomycetales</taxon>
        <taxon>Actinomycetaceae</taxon>
        <taxon>Schaalia</taxon>
    </lineage>
</organism>
<name>A0A6N2QVM7_9ACTO</name>
<proteinExistence type="predicted"/>